<name>A0A381SPG2_9ZZZZ</name>
<accession>A0A381SPG2</accession>
<dbReference type="FunFam" id="2.40.50.250:FF:000001">
    <property type="entry name" value="GTP-binding protein TypA"/>
    <property type="match status" value="1"/>
</dbReference>
<dbReference type="Pfam" id="PF21018">
    <property type="entry name" value="BipA_C"/>
    <property type="match status" value="1"/>
</dbReference>
<sequence length="138" mass="15338">HCGEIAQRINGVLIALENGSTTGFSLFNLQERGTLFWGPGEEVYTGMIVGENNKDNDLVVNVCKEKKLTNMRASGSDVNIILTPATKMSLEQILSFLNEDELAEITPKNIRLRKKILNENDRKRYLKSSSQVAAPVSQ</sequence>
<dbReference type="Gene3D" id="2.40.50.250">
    <property type="entry name" value="bipa protein"/>
    <property type="match status" value="1"/>
</dbReference>
<dbReference type="Gene3D" id="3.30.70.870">
    <property type="entry name" value="Elongation Factor G (Translational Gtpase), domain 3"/>
    <property type="match status" value="1"/>
</dbReference>
<dbReference type="InterPro" id="IPR042116">
    <property type="entry name" value="TypA/BipA_C"/>
</dbReference>
<dbReference type="EMBL" id="UINC01003386">
    <property type="protein sequence ID" value="SVA05876.1"/>
    <property type="molecule type" value="Genomic_DNA"/>
</dbReference>
<proteinExistence type="predicted"/>
<dbReference type="AlphaFoldDB" id="A0A381SPG2"/>
<feature type="domain" description="TypA/BipA C-terminal" evidence="1">
    <location>
        <begin position="10"/>
        <end position="118"/>
    </location>
</feature>
<evidence type="ECO:0000259" key="1">
    <source>
        <dbReference type="Pfam" id="PF21018"/>
    </source>
</evidence>
<dbReference type="InterPro" id="IPR048876">
    <property type="entry name" value="BipA_C"/>
</dbReference>
<protein>
    <recommendedName>
        <fullName evidence="1">TypA/BipA C-terminal domain-containing protein</fullName>
    </recommendedName>
</protein>
<reference evidence="2" key="1">
    <citation type="submission" date="2018-05" db="EMBL/GenBank/DDBJ databases">
        <authorList>
            <person name="Lanie J.A."/>
            <person name="Ng W.-L."/>
            <person name="Kazmierczak K.M."/>
            <person name="Andrzejewski T.M."/>
            <person name="Davidsen T.M."/>
            <person name="Wayne K.J."/>
            <person name="Tettelin H."/>
            <person name="Glass J.I."/>
            <person name="Rusch D."/>
            <person name="Podicherti R."/>
            <person name="Tsui H.-C.T."/>
            <person name="Winkler M.E."/>
        </authorList>
    </citation>
    <scope>NUCLEOTIDE SEQUENCE</scope>
</reference>
<organism evidence="2">
    <name type="scientific">marine metagenome</name>
    <dbReference type="NCBI Taxonomy" id="408172"/>
    <lineage>
        <taxon>unclassified sequences</taxon>
        <taxon>metagenomes</taxon>
        <taxon>ecological metagenomes</taxon>
    </lineage>
</organism>
<feature type="non-terminal residue" evidence="2">
    <location>
        <position position="1"/>
    </location>
</feature>
<gene>
    <name evidence="2" type="ORF">METZ01_LOCUS58730</name>
</gene>
<evidence type="ECO:0000313" key="2">
    <source>
        <dbReference type="EMBL" id="SVA05876.1"/>
    </source>
</evidence>